<comment type="cofactor">
    <cofactor evidence="1">
        <name>pantetheine 4'-phosphate</name>
        <dbReference type="ChEBI" id="CHEBI:47942"/>
    </cofactor>
</comment>
<reference evidence="5 6" key="1">
    <citation type="submission" date="2024-06" db="EMBL/GenBank/DDBJ databases">
        <title>The Natural Products Discovery Center: Release of the First 8490 Sequenced Strains for Exploring Actinobacteria Biosynthetic Diversity.</title>
        <authorList>
            <person name="Kalkreuter E."/>
            <person name="Kautsar S.A."/>
            <person name="Yang D."/>
            <person name="Bader C.D."/>
            <person name="Teijaro C.N."/>
            <person name="Fluegel L."/>
            <person name="Davis C.M."/>
            <person name="Simpson J.R."/>
            <person name="Lauterbach L."/>
            <person name="Steele A.D."/>
            <person name="Gui C."/>
            <person name="Meng S."/>
            <person name="Li G."/>
            <person name="Viehrig K."/>
            <person name="Ye F."/>
            <person name="Su P."/>
            <person name="Kiefer A.F."/>
            <person name="Nichols A."/>
            <person name="Cepeda A.J."/>
            <person name="Yan W."/>
            <person name="Fan B."/>
            <person name="Jiang Y."/>
            <person name="Adhikari A."/>
            <person name="Zheng C.-J."/>
            <person name="Schuster L."/>
            <person name="Cowan T.M."/>
            <person name="Smanski M.J."/>
            <person name="Chevrette M.G."/>
            <person name="De Carvalho L.P.S."/>
            <person name="Shen B."/>
        </authorList>
    </citation>
    <scope>NUCLEOTIDE SEQUENCE [LARGE SCALE GENOMIC DNA]</scope>
    <source>
        <strain evidence="5 6">NPDC000234</strain>
    </source>
</reference>
<dbReference type="InterPro" id="IPR023213">
    <property type="entry name" value="CAT-like_dom_sf"/>
</dbReference>
<dbReference type="PANTHER" id="PTHR45527:SF1">
    <property type="entry name" value="FATTY ACID SYNTHASE"/>
    <property type="match status" value="1"/>
</dbReference>
<accession>A0ABV1XGW2</accession>
<dbReference type="InterPro" id="IPR025110">
    <property type="entry name" value="AMP-bd_C"/>
</dbReference>
<feature type="non-terminal residue" evidence="5">
    <location>
        <position position="477"/>
    </location>
</feature>
<dbReference type="Gene3D" id="3.30.300.30">
    <property type="match status" value="1"/>
</dbReference>
<dbReference type="EMBL" id="JBEPEK010001146">
    <property type="protein sequence ID" value="MER7188291.1"/>
    <property type="molecule type" value="Genomic_DNA"/>
</dbReference>
<proteinExistence type="predicted"/>
<protein>
    <submittedName>
        <fullName evidence="5">Condensation domain-containing protein</fullName>
    </submittedName>
</protein>
<dbReference type="InterPro" id="IPR045851">
    <property type="entry name" value="AMP-bd_C_sf"/>
</dbReference>
<dbReference type="Pfam" id="PF00668">
    <property type="entry name" value="Condensation"/>
    <property type="match status" value="1"/>
</dbReference>
<sequence>MVRWTESGDLVFVGRADEQVKVRGFRIEPGEIEAVLAEHPLVAQAAVIAREDEPGDKRLVAYVVASAKDGAQGLDAVSELPAVLRKLVASRLPKYMVPSATVMIDALPLTVNGKLDRRALPVPDFAAAAGSGRRPASMQEELLCLAFAEVLGLESVGVEDDFFALGGHSLLAVRLLSRVRTVFGVELTLRALFEAPTVAELALRLSGADAGRSAVVPQVRPERLPLSFAQQRLWFISQLEGPSAHYNILTALRLSGDVDASALGSALRDVIGRHEVLRTVFPTAADGQPFQQVIGIDELDWELQSVEVAASDIETEIVAAAGYAFDLASEVPIRAWLFADGSDDPSGERVLVVVVHHIAGDGWSMGPLARDVSTAYAARCEGRAPLWQPLSVQYADYALWQRELLGSEDDPESVISRQVGFWRDALAGAPEELVLPADRLRPAVASHRGHSVPLQVPADVHARLVRVAREQGVTVFM</sequence>
<dbReference type="Gene3D" id="3.30.559.10">
    <property type="entry name" value="Chloramphenicol acetyltransferase-like domain"/>
    <property type="match status" value="1"/>
</dbReference>
<dbReference type="SUPFAM" id="SSF47336">
    <property type="entry name" value="ACP-like"/>
    <property type="match status" value="1"/>
</dbReference>
<gene>
    <name evidence="5" type="ORF">ABT404_54065</name>
</gene>
<feature type="domain" description="Carrier" evidence="4">
    <location>
        <begin position="134"/>
        <end position="209"/>
    </location>
</feature>
<dbReference type="InterPro" id="IPR036736">
    <property type="entry name" value="ACP-like_sf"/>
</dbReference>
<organism evidence="5 6">
    <name type="scientific">Streptomyces hyaluromycini</name>
    <dbReference type="NCBI Taxonomy" id="1377993"/>
    <lineage>
        <taxon>Bacteria</taxon>
        <taxon>Bacillati</taxon>
        <taxon>Actinomycetota</taxon>
        <taxon>Actinomycetes</taxon>
        <taxon>Kitasatosporales</taxon>
        <taxon>Streptomycetaceae</taxon>
        <taxon>Streptomyces</taxon>
    </lineage>
</organism>
<evidence type="ECO:0000259" key="4">
    <source>
        <dbReference type="PROSITE" id="PS50075"/>
    </source>
</evidence>
<dbReference type="Gene3D" id="1.10.1200.10">
    <property type="entry name" value="ACP-like"/>
    <property type="match status" value="1"/>
</dbReference>
<dbReference type="InterPro" id="IPR020806">
    <property type="entry name" value="PKS_PP-bd"/>
</dbReference>
<dbReference type="Pfam" id="PF00550">
    <property type="entry name" value="PP-binding"/>
    <property type="match status" value="1"/>
</dbReference>
<evidence type="ECO:0000256" key="2">
    <source>
        <dbReference type="ARBA" id="ARBA00022450"/>
    </source>
</evidence>
<dbReference type="Proteomes" id="UP001474181">
    <property type="component" value="Unassembled WGS sequence"/>
</dbReference>
<evidence type="ECO:0000313" key="6">
    <source>
        <dbReference type="Proteomes" id="UP001474181"/>
    </source>
</evidence>
<dbReference type="PROSITE" id="PS50075">
    <property type="entry name" value="CARRIER"/>
    <property type="match status" value="1"/>
</dbReference>
<dbReference type="PANTHER" id="PTHR45527">
    <property type="entry name" value="NONRIBOSOMAL PEPTIDE SYNTHETASE"/>
    <property type="match status" value="1"/>
</dbReference>
<dbReference type="SMART" id="SM00823">
    <property type="entry name" value="PKS_PP"/>
    <property type="match status" value="1"/>
</dbReference>
<keyword evidence="6" id="KW-1185">Reference proteome</keyword>
<dbReference type="InterPro" id="IPR001242">
    <property type="entry name" value="Condensation_dom"/>
</dbReference>
<dbReference type="InterPro" id="IPR006162">
    <property type="entry name" value="Ppantetheine_attach_site"/>
</dbReference>
<evidence type="ECO:0000256" key="1">
    <source>
        <dbReference type="ARBA" id="ARBA00001957"/>
    </source>
</evidence>
<dbReference type="InterPro" id="IPR009081">
    <property type="entry name" value="PP-bd_ACP"/>
</dbReference>
<dbReference type="Pfam" id="PF13193">
    <property type="entry name" value="AMP-binding_C"/>
    <property type="match status" value="1"/>
</dbReference>
<evidence type="ECO:0000313" key="5">
    <source>
        <dbReference type="EMBL" id="MER7188291.1"/>
    </source>
</evidence>
<keyword evidence="3" id="KW-0597">Phosphoprotein</keyword>
<comment type="caution">
    <text evidence="5">The sequence shown here is derived from an EMBL/GenBank/DDBJ whole genome shotgun (WGS) entry which is preliminary data.</text>
</comment>
<name>A0ABV1XGW2_9ACTN</name>
<evidence type="ECO:0000256" key="3">
    <source>
        <dbReference type="ARBA" id="ARBA00022553"/>
    </source>
</evidence>
<dbReference type="Gene3D" id="3.30.559.30">
    <property type="entry name" value="Nonribosomal peptide synthetase, condensation domain"/>
    <property type="match status" value="1"/>
</dbReference>
<keyword evidence="2" id="KW-0596">Phosphopantetheine</keyword>
<dbReference type="SUPFAM" id="SSF56801">
    <property type="entry name" value="Acetyl-CoA synthetase-like"/>
    <property type="match status" value="1"/>
</dbReference>
<dbReference type="SUPFAM" id="SSF52777">
    <property type="entry name" value="CoA-dependent acyltransferases"/>
    <property type="match status" value="2"/>
</dbReference>
<dbReference type="PROSITE" id="PS00012">
    <property type="entry name" value="PHOSPHOPANTETHEINE"/>
    <property type="match status" value="1"/>
</dbReference>